<evidence type="ECO:0000313" key="7">
    <source>
        <dbReference type="EMBL" id="SDX19782.1"/>
    </source>
</evidence>
<dbReference type="Pfam" id="PF01420">
    <property type="entry name" value="Methylase_S"/>
    <property type="match status" value="2"/>
</dbReference>
<keyword evidence="2" id="KW-0680">Restriction system</keyword>
<protein>
    <submittedName>
        <fullName evidence="7">Type I restriction enzyme, S subunit</fullName>
    </submittedName>
</protein>
<evidence type="ECO:0000256" key="1">
    <source>
        <dbReference type="ARBA" id="ARBA00010923"/>
    </source>
</evidence>
<dbReference type="InterPro" id="IPR000055">
    <property type="entry name" value="Restrct_endonuc_typeI_TRD"/>
</dbReference>
<dbReference type="CDD" id="cd17248">
    <property type="entry name" value="RMtype1_S_AmiI-TRD2-CR2_like"/>
    <property type="match status" value="1"/>
</dbReference>
<dbReference type="PANTHER" id="PTHR30408">
    <property type="entry name" value="TYPE-1 RESTRICTION ENZYME ECOKI SPECIFICITY PROTEIN"/>
    <property type="match status" value="1"/>
</dbReference>
<dbReference type="Gene3D" id="3.90.220.20">
    <property type="entry name" value="DNA methylase specificity domains"/>
    <property type="match status" value="2"/>
</dbReference>
<dbReference type="Proteomes" id="UP000199541">
    <property type="component" value="Unassembled WGS sequence"/>
</dbReference>
<reference evidence="6" key="3">
    <citation type="submission" date="2023-06" db="EMBL/GenBank/DDBJ databases">
        <authorList>
            <person name="Sun Q."/>
            <person name="Zhou Y."/>
        </authorList>
    </citation>
    <scope>NUCLEOTIDE SEQUENCE</scope>
    <source>
        <strain evidence="6">CGMCC 1.10859</strain>
    </source>
</reference>
<dbReference type="EMBL" id="FNOB01000011">
    <property type="protein sequence ID" value="SDX19782.1"/>
    <property type="molecule type" value="Genomic_DNA"/>
</dbReference>
<keyword evidence="3" id="KW-0238">DNA-binding</keyword>
<feature type="domain" description="Type I restriction modification DNA specificity" evidence="5">
    <location>
        <begin position="24"/>
        <end position="193"/>
    </location>
</feature>
<dbReference type="GO" id="GO:0009307">
    <property type="term" value="P:DNA restriction-modification system"/>
    <property type="evidence" value="ECO:0007669"/>
    <property type="project" value="UniProtKB-KW"/>
</dbReference>
<keyword evidence="4" id="KW-0175">Coiled coil</keyword>
<reference evidence="7 8" key="2">
    <citation type="submission" date="2016-10" db="EMBL/GenBank/DDBJ databases">
        <authorList>
            <person name="Varghese N."/>
            <person name="Submissions S."/>
        </authorList>
    </citation>
    <scope>NUCLEOTIDE SEQUENCE [LARGE SCALE GENOMIC DNA]</scope>
    <source>
        <strain evidence="7 8">DSM 24802</strain>
    </source>
</reference>
<evidence type="ECO:0000256" key="4">
    <source>
        <dbReference type="SAM" id="Coils"/>
    </source>
</evidence>
<feature type="domain" description="Type I restriction modification DNA specificity" evidence="5">
    <location>
        <begin position="224"/>
        <end position="383"/>
    </location>
</feature>
<evidence type="ECO:0000259" key="5">
    <source>
        <dbReference type="Pfam" id="PF01420"/>
    </source>
</evidence>
<evidence type="ECO:0000256" key="3">
    <source>
        <dbReference type="ARBA" id="ARBA00023125"/>
    </source>
</evidence>
<dbReference type="CDD" id="cd17494">
    <property type="entry name" value="RMtype1_S_Sma198ORF994P-TRD2-CR2_like"/>
    <property type="match status" value="1"/>
</dbReference>
<comment type="similarity">
    <text evidence="1">Belongs to the type-I restriction system S methylase family.</text>
</comment>
<dbReference type="AlphaFoldDB" id="A0AAN4USA9"/>
<dbReference type="PANTHER" id="PTHR30408:SF12">
    <property type="entry name" value="TYPE I RESTRICTION ENZYME MJAVIII SPECIFICITY SUBUNIT"/>
    <property type="match status" value="1"/>
</dbReference>
<reference evidence="6" key="1">
    <citation type="journal article" date="2014" name="Int. J. Syst. Evol. Microbiol.">
        <title>Complete genome sequence of Corynebacterium casei LMG S-19264T (=DSM 44701T), isolated from a smear-ripened cheese.</title>
        <authorList>
            <consortium name="US DOE Joint Genome Institute (JGI-PGF)"/>
            <person name="Walter F."/>
            <person name="Albersmeier A."/>
            <person name="Kalinowski J."/>
            <person name="Ruckert C."/>
        </authorList>
    </citation>
    <scope>NUCLEOTIDE SEQUENCE</scope>
    <source>
        <strain evidence="6">CGMCC 1.10859</strain>
    </source>
</reference>
<evidence type="ECO:0000313" key="8">
    <source>
        <dbReference type="Proteomes" id="UP000199541"/>
    </source>
</evidence>
<dbReference type="InterPro" id="IPR044946">
    <property type="entry name" value="Restrct_endonuc_typeI_TRD_sf"/>
</dbReference>
<dbReference type="Gene3D" id="1.10.287.1120">
    <property type="entry name" value="Bipartite methylase S protein"/>
    <property type="match status" value="1"/>
</dbReference>
<dbReference type="GO" id="GO:0003677">
    <property type="term" value="F:DNA binding"/>
    <property type="evidence" value="ECO:0007669"/>
    <property type="project" value="UniProtKB-KW"/>
</dbReference>
<accession>A0AAN4USA9</accession>
<feature type="coiled-coil region" evidence="4">
    <location>
        <begin position="369"/>
        <end position="396"/>
    </location>
</feature>
<organism evidence="6 9">
    <name type="scientific">Allgaiera indica</name>
    <dbReference type="NCBI Taxonomy" id="765699"/>
    <lineage>
        <taxon>Bacteria</taxon>
        <taxon>Pseudomonadati</taxon>
        <taxon>Pseudomonadota</taxon>
        <taxon>Alphaproteobacteria</taxon>
        <taxon>Rhodobacterales</taxon>
        <taxon>Paracoccaceae</taxon>
        <taxon>Allgaiera</taxon>
    </lineage>
</organism>
<dbReference type="InterPro" id="IPR052021">
    <property type="entry name" value="Type-I_RS_S_subunit"/>
</dbReference>
<evidence type="ECO:0000256" key="2">
    <source>
        <dbReference type="ARBA" id="ARBA00022747"/>
    </source>
</evidence>
<dbReference type="RefSeq" id="WP_051646274.1">
    <property type="nucleotide sequence ID" value="NZ_BNAB01000010.1"/>
</dbReference>
<keyword evidence="8" id="KW-1185">Reference proteome</keyword>
<dbReference type="SUPFAM" id="SSF116734">
    <property type="entry name" value="DNA methylase specificity domain"/>
    <property type="match status" value="2"/>
</dbReference>
<dbReference type="Proteomes" id="UP000634647">
    <property type="component" value="Unassembled WGS sequence"/>
</dbReference>
<dbReference type="EMBL" id="BNAB01000010">
    <property type="protein sequence ID" value="GHE02648.1"/>
    <property type="molecule type" value="Genomic_DNA"/>
</dbReference>
<evidence type="ECO:0000313" key="9">
    <source>
        <dbReference type="Proteomes" id="UP000634647"/>
    </source>
</evidence>
<evidence type="ECO:0000313" key="6">
    <source>
        <dbReference type="EMBL" id="GHE02648.1"/>
    </source>
</evidence>
<name>A0AAN4USA9_9RHOB</name>
<sequence length="405" mass="44690">MSEVGDLASRWHVGRVHPTPDVEPDGWTLEKLCDIARLESGHTPSRNRPDYWDGDIPWLSLHDSKTIEGKTLHKTKMTVSALGIANSSARLLPKGTVALSRTATIGKVAILGREMATSQDFACYICGPRLLNSYLAHLFRGMGGEWERLMAGSTHNTIYMPTFQNLQILVPSMPEQEAIAEALSNADGLIEGLERLIAKKRLIKRGAMQDLLTAKRRLPGFSGEWKEKHLGEIAAVIMGQSPRSAAYNSEARGLPLIQGAADIRARKTIRRIFTSEITKLGKRGDIILTVRAPVGEVSRAEFDLCLGRGVCAVRTGQEFVYHALINAESAWSSLSKGSTFDSVNADEVRAFEVMYPLDSEERVSIANVLTDMDAEILALEARLEKARQVKESMMQNLLTGRIRPI</sequence>
<proteinExistence type="inferred from homology"/>
<gene>
    <name evidence="6" type="ORF">GCM10008024_23030</name>
    <name evidence="7" type="ORF">SAMN05444006_111125</name>
</gene>
<comment type="caution">
    <text evidence="6">The sequence shown here is derived from an EMBL/GenBank/DDBJ whole genome shotgun (WGS) entry which is preliminary data.</text>
</comment>